<protein>
    <recommendedName>
        <fullName evidence="4">Tyrosine-protein phosphatase</fullName>
    </recommendedName>
</protein>
<proteinExistence type="predicted"/>
<reference evidence="2 3" key="1">
    <citation type="journal article" date="2019" name="ACS Chem. Biol.">
        <title>Identification and Mobilization of a Cryptic Antibiotic Biosynthesis Gene Locus from a Human-Pathogenic Nocardia Isolate.</title>
        <authorList>
            <person name="Herisse M."/>
            <person name="Ishida K."/>
            <person name="Porter J.L."/>
            <person name="Howden B."/>
            <person name="Hertweck C."/>
            <person name="Stinear T.P."/>
            <person name="Pidot S.J."/>
        </authorList>
    </citation>
    <scope>NUCLEOTIDE SEQUENCE [LARGE SCALE GENOMIC DNA]</scope>
    <source>
        <strain evidence="2 3">AUSMDU00024985</strain>
    </source>
</reference>
<dbReference type="GO" id="GO:0004721">
    <property type="term" value="F:phosphoprotein phosphatase activity"/>
    <property type="evidence" value="ECO:0007669"/>
    <property type="project" value="InterPro"/>
</dbReference>
<dbReference type="Gene3D" id="3.90.190.10">
    <property type="entry name" value="Protein tyrosine phosphatase superfamily"/>
    <property type="match status" value="1"/>
</dbReference>
<name>A0A6G9XQQ8_NOCBR</name>
<accession>A0A6G9XQQ8</accession>
<evidence type="ECO:0008006" key="4">
    <source>
        <dbReference type="Google" id="ProtNLM"/>
    </source>
</evidence>
<feature type="region of interest" description="Disordered" evidence="1">
    <location>
        <begin position="1"/>
        <end position="33"/>
    </location>
</feature>
<dbReference type="SUPFAM" id="SSF52799">
    <property type="entry name" value="(Phosphotyrosine protein) phosphatases II"/>
    <property type="match status" value="1"/>
</dbReference>
<dbReference type="PROSITE" id="PS51318">
    <property type="entry name" value="TAT"/>
    <property type="match status" value="1"/>
</dbReference>
<feature type="compositionally biased region" description="Basic and acidic residues" evidence="1">
    <location>
        <begin position="14"/>
        <end position="33"/>
    </location>
</feature>
<evidence type="ECO:0000313" key="3">
    <source>
        <dbReference type="Proteomes" id="UP000501705"/>
    </source>
</evidence>
<evidence type="ECO:0000313" key="2">
    <source>
        <dbReference type="EMBL" id="QIS03282.1"/>
    </source>
</evidence>
<evidence type="ECO:0000256" key="1">
    <source>
        <dbReference type="SAM" id="MobiDB-lite"/>
    </source>
</evidence>
<dbReference type="InterPro" id="IPR029021">
    <property type="entry name" value="Prot-tyrosine_phosphatase-like"/>
</dbReference>
<dbReference type="InterPro" id="IPR026893">
    <property type="entry name" value="Tyr/Ser_Pase_IphP-type"/>
</dbReference>
<dbReference type="Proteomes" id="UP000501705">
    <property type="component" value="Chromosome"/>
</dbReference>
<gene>
    <name evidence="2" type="ORF">F5X71_14010</name>
</gene>
<sequence>MHQPLHGAAGWFRHPGDRAQGPREKGQRAMTRSDRLRVDRRTVLRLFAVGGLTAAVAHAPAWAAPESFIDITLNLRDIGGYAAADGRRIVSGAVYRSAALSQVNDEQFAVLTKLRPHTVADLRSTQSRAIHGPDRLPPGSVALLAPVGDPDPAPARNKLAQPDSDTLAEFRSYVTSAANRAAFGQVLNTLSASGRSGYLYHCNSGTFVTGWTTATLMTLLGVPRPSVDTEFLLSNEAYGATVARTEYLDAAFAQIQASYQTFDNYIAEGLGVHAAAVSRLRDILLTR</sequence>
<dbReference type="InterPro" id="IPR006311">
    <property type="entry name" value="TAT_signal"/>
</dbReference>
<dbReference type="EMBL" id="CP046171">
    <property type="protein sequence ID" value="QIS03282.1"/>
    <property type="molecule type" value="Genomic_DNA"/>
</dbReference>
<organism evidence="2 3">
    <name type="scientific">Nocardia brasiliensis</name>
    <dbReference type="NCBI Taxonomy" id="37326"/>
    <lineage>
        <taxon>Bacteria</taxon>
        <taxon>Bacillati</taxon>
        <taxon>Actinomycetota</taxon>
        <taxon>Actinomycetes</taxon>
        <taxon>Mycobacteriales</taxon>
        <taxon>Nocardiaceae</taxon>
        <taxon>Nocardia</taxon>
    </lineage>
</organism>
<dbReference type="AlphaFoldDB" id="A0A6G9XQQ8"/>
<dbReference type="Pfam" id="PF13350">
    <property type="entry name" value="Y_phosphatase3"/>
    <property type="match status" value="1"/>
</dbReference>